<reference evidence="1 2" key="2">
    <citation type="journal article" date="2017" name="Front. Microbiol.">
        <title>Genomics Reveals a Unique Clone of Burkholderia cenocepacia Harboring an Actively Excising Novel Genomic Island.</title>
        <authorList>
            <person name="Patil P.P."/>
            <person name="Mali S."/>
            <person name="Midha S."/>
            <person name="Gautam V."/>
            <person name="Dash L."/>
            <person name="Kumar S."/>
            <person name="Shastri J."/>
            <person name="Singhal L."/>
            <person name="Patil P.B."/>
        </authorList>
    </citation>
    <scope>NUCLEOTIDE SEQUENCE [LARGE SCALE GENOMIC DNA]</scope>
    <source>
        <strain evidence="1 2">BC-19</strain>
    </source>
</reference>
<dbReference type="Proteomes" id="UP000191686">
    <property type="component" value="Unassembled WGS sequence"/>
</dbReference>
<protein>
    <submittedName>
        <fullName evidence="1">Uncharacterized protein</fullName>
    </submittedName>
</protein>
<proteinExistence type="predicted"/>
<dbReference type="AlphaFoldDB" id="A0ABD4UCQ7"/>
<gene>
    <name evidence="1" type="ORF">UE95_012745</name>
</gene>
<dbReference type="RefSeq" id="WP_080323378.1">
    <property type="nucleotide sequence ID" value="NZ_JAIMHC010000001.1"/>
</dbReference>
<comment type="caution">
    <text evidence="1">The sequence shown here is derived from an EMBL/GenBank/DDBJ whole genome shotgun (WGS) entry which is preliminary data.</text>
</comment>
<organism evidence="1 2">
    <name type="scientific">Burkholderia cenocepacia</name>
    <dbReference type="NCBI Taxonomy" id="95486"/>
    <lineage>
        <taxon>Bacteria</taxon>
        <taxon>Pseudomonadati</taxon>
        <taxon>Pseudomonadota</taxon>
        <taxon>Betaproteobacteria</taxon>
        <taxon>Burkholderiales</taxon>
        <taxon>Burkholderiaceae</taxon>
        <taxon>Burkholderia</taxon>
        <taxon>Burkholderia cepacia complex</taxon>
    </lineage>
</organism>
<accession>A0ABD4UCQ7</accession>
<evidence type="ECO:0000313" key="1">
    <source>
        <dbReference type="EMBL" id="MCW3712157.1"/>
    </source>
</evidence>
<reference evidence="1 2" key="1">
    <citation type="journal article" date="2017" name="Front. Microbiol.">
        <title>Genomics reveals a unique clone of Burkholderia cenocepacia harbouring an actively excising novel genomic island.</title>
        <authorList>
            <person name="Patil P."/>
            <person name="Mali S."/>
            <person name="Midha S."/>
            <person name="Gautam V."/>
            <person name="Dash L."/>
            <person name="Kumar S."/>
            <person name="Shastri J."/>
            <person name="Singhal L."/>
            <person name="Patil P.B."/>
        </authorList>
    </citation>
    <scope>NUCLEOTIDE SEQUENCE [LARGE SCALE GENOMIC DNA]</scope>
    <source>
        <strain evidence="1 2">BC-19</strain>
    </source>
</reference>
<dbReference type="EMBL" id="JYMX02000008">
    <property type="protein sequence ID" value="MCW3712157.1"/>
    <property type="molecule type" value="Genomic_DNA"/>
</dbReference>
<evidence type="ECO:0000313" key="2">
    <source>
        <dbReference type="Proteomes" id="UP000191686"/>
    </source>
</evidence>
<sequence>MEDNTLENILEHARSEQGSYLRVADPEAYEFDVFMGYSNDKNNTIHAARTQLEDAVERYRLPDSVLGSFTWGMFLQAVNIITSIHATQFDLARDDYSDTEVSPLMPEDEAELIVNTYYTLYKEGGESAQKVVSRALSMIAEAVKNFDEAVQEEGNPAKIDDAWRECLYALYEVSEYNLRSLERIALEERE</sequence>
<name>A0ABD4UCQ7_9BURK</name>